<name>A0ABD2VVV0_9HYME</name>
<gene>
    <name evidence="1" type="ORF">TKK_019327</name>
</gene>
<protein>
    <submittedName>
        <fullName evidence="1">Uncharacterized protein</fullName>
    </submittedName>
</protein>
<evidence type="ECO:0000313" key="2">
    <source>
        <dbReference type="Proteomes" id="UP001627154"/>
    </source>
</evidence>
<accession>A0ABD2VVV0</accession>
<evidence type="ECO:0000313" key="1">
    <source>
        <dbReference type="EMBL" id="KAL3384922.1"/>
    </source>
</evidence>
<sequence length="81" mass="9580">MEPELDELEQEELDELLEFELSHISYFRCKLNADVTIKLKRFIIDNRIKNQDLEDEAVVRAMLLASVNRVTIISELLNKFK</sequence>
<dbReference type="AlphaFoldDB" id="A0ABD2VVV0"/>
<dbReference type="Proteomes" id="UP001627154">
    <property type="component" value="Unassembled WGS sequence"/>
</dbReference>
<dbReference type="EMBL" id="JBJJXI010000166">
    <property type="protein sequence ID" value="KAL3384922.1"/>
    <property type="molecule type" value="Genomic_DNA"/>
</dbReference>
<reference evidence="1 2" key="1">
    <citation type="journal article" date="2024" name="bioRxiv">
        <title>A reference genome for Trichogramma kaykai: A tiny desert-dwelling parasitoid wasp with competing sex-ratio distorters.</title>
        <authorList>
            <person name="Culotta J."/>
            <person name="Lindsey A.R."/>
        </authorList>
    </citation>
    <scope>NUCLEOTIDE SEQUENCE [LARGE SCALE GENOMIC DNA]</scope>
    <source>
        <strain evidence="1 2">KSX58</strain>
    </source>
</reference>
<organism evidence="1 2">
    <name type="scientific">Trichogramma kaykai</name>
    <dbReference type="NCBI Taxonomy" id="54128"/>
    <lineage>
        <taxon>Eukaryota</taxon>
        <taxon>Metazoa</taxon>
        <taxon>Ecdysozoa</taxon>
        <taxon>Arthropoda</taxon>
        <taxon>Hexapoda</taxon>
        <taxon>Insecta</taxon>
        <taxon>Pterygota</taxon>
        <taxon>Neoptera</taxon>
        <taxon>Endopterygota</taxon>
        <taxon>Hymenoptera</taxon>
        <taxon>Apocrita</taxon>
        <taxon>Proctotrupomorpha</taxon>
        <taxon>Chalcidoidea</taxon>
        <taxon>Trichogrammatidae</taxon>
        <taxon>Trichogramma</taxon>
    </lineage>
</organism>
<keyword evidence="2" id="KW-1185">Reference proteome</keyword>
<proteinExistence type="predicted"/>
<comment type="caution">
    <text evidence="1">The sequence shown here is derived from an EMBL/GenBank/DDBJ whole genome shotgun (WGS) entry which is preliminary data.</text>
</comment>